<dbReference type="UniPathway" id="UPA00094"/>
<dbReference type="Pfam" id="PF04387">
    <property type="entry name" value="PTPLA"/>
    <property type="match status" value="1"/>
</dbReference>
<protein>
    <recommendedName>
        <fullName evidence="4 14">Very-long-chain (3R)-3-hydroxyacyl-CoA dehydratase</fullName>
        <ecNumber evidence="4 14">4.2.1.134</ecNumber>
    </recommendedName>
</protein>
<keyword evidence="8 14" id="KW-1133">Transmembrane helix</keyword>
<comment type="caution">
    <text evidence="14">Lacks conserved residue(s) required for the propagation of feature annotation.</text>
</comment>
<evidence type="ECO:0000256" key="14">
    <source>
        <dbReference type="RuleBase" id="RU363109"/>
    </source>
</evidence>
<comment type="pathway">
    <text evidence="2 14">Lipid metabolism; fatty acid biosynthesis.</text>
</comment>
<feature type="transmembrane region" description="Helical" evidence="14">
    <location>
        <begin position="101"/>
        <end position="121"/>
    </location>
</feature>
<dbReference type="GO" id="GO:0030497">
    <property type="term" value="P:fatty acid elongation"/>
    <property type="evidence" value="ECO:0007669"/>
    <property type="project" value="TreeGrafter"/>
</dbReference>
<keyword evidence="14" id="KW-0256">Endoplasmic reticulum</keyword>
<reference evidence="15 16" key="1">
    <citation type="journal article" date="2018" name="MBio">
        <title>Comparative Genomics Reveals the Core Gene Toolbox for the Fungus-Insect Symbiosis.</title>
        <authorList>
            <person name="Wang Y."/>
            <person name="Stata M."/>
            <person name="Wang W."/>
            <person name="Stajich J.E."/>
            <person name="White M.M."/>
            <person name="Moncalvo J.M."/>
        </authorList>
    </citation>
    <scope>NUCLEOTIDE SEQUENCE [LARGE SCALE GENOMIC DNA]</scope>
    <source>
        <strain evidence="15 16">SWE-8-4</strain>
    </source>
</reference>
<evidence type="ECO:0000256" key="7">
    <source>
        <dbReference type="ARBA" id="ARBA00022832"/>
    </source>
</evidence>
<dbReference type="InterPro" id="IPR007482">
    <property type="entry name" value="Tyr_Pase-like_PTPLA"/>
</dbReference>
<feature type="transmembrane region" description="Helical" evidence="14">
    <location>
        <begin position="175"/>
        <end position="194"/>
    </location>
</feature>
<feature type="transmembrane region" description="Helical" evidence="14">
    <location>
        <begin position="12"/>
        <end position="36"/>
    </location>
</feature>
<name>A0A2T9YV54_9FUNG</name>
<evidence type="ECO:0000256" key="11">
    <source>
        <dbReference type="ARBA" id="ARBA00023160"/>
    </source>
</evidence>
<evidence type="ECO:0000256" key="1">
    <source>
        <dbReference type="ARBA" id="ARBA00004141"/>
    </source>
</evidence>
<evidence type="ECO:0000256" key="2">
    <source>
        <dbReference type="ARBA" id="ARBA00005194"/>
    </source>
</evidence>
<accession>A0A2T9YV54</accession>
<comment type="function">
    <text evidence="14">Catalyzes the third of the four reactions of the long-chain fatty acids elongation cycle. This endoplasmic reticulum-bound enzymatic process, allows the addition of two carbons to the chain of long- and very long-chain fatty acids/VLCFAs per cycle. This enzyme catalyzes the dehydration of the 3-hydroxyacyl-CoA intermediate into trans-2,3-enoyl-CoA, within each cycle of fatty acid elongation. Thereby, it participates to the production of VLCFAs of different chain lengths that are involved in multiple biological processes as precursors of membrane lipids and lipid mediators.</text>
</comment>
<keyword evidence="16" id="KW-1185">Reference proteome</keyword>
<evidence type="ECO:0000313" key="15">
    <source>
        <dbReference type="EMBL" id="PVU96218.1"/>
    </source>
</evidence>
<dbReference type="GO" id="GO:0102158">
    <property type="term" value="F:very-long-chain (3R)-3-hydroxyacyl-CoA dehydratase activity"/>
    <property type="evidence" value="ECO:0007669"/>
    <property type="project" value="UniProtKB-EC"/>
</dbReference>
<feature type="transmembrane region" description="Helical" evidence="14">
    <location>
        <begin position="133"/>
        <end position="155"/>
    </location>
</feature>
<dbReference type="OrthoDB" id="46988at2759"/>
<keyword evidence="10 14" id="KW-0472">Membrane</keyword>
<proteinExistence type="inferred from homology"/>
<keyword evidence="9 14" id="KW-0443">Lipid metabolism</keyword>
<dbReference type="AlphaFoldDB" id="A0A2T9YV54"/>
<keyword evidence="6 14" id="KW-0812">Transmembrane</keyword>
<comment type="similarity">
    <text evidence="3 14">Belongs to the very long-chain fatty acids dehydratase HACD family.</text>
</comment>
<dbReference type="PANTHER" id="PTHR11035:SF3">
    <property type="entry name" value="VERY-LONG-CHAIN (3R)-3-HYDROXYACYL-COA DEHYDRATASE"/>
    <property type="match status" value="1"/>
</dbReference>
<organism evidence="15 16">
    <name type="scientific">Smittium simulii</name>
    <dbReference type="NCBI Taxonomy" id="133385"/>
    <lineage>
        <taxon>Eukaryota</taxon>
        <taxon>Fungi</taxon>
        <taxon>Fungi incertae sedis</taxon>
        <taxon>Zoopagomycota</taxon>
        <taxon>Kickxellomycotina</taxon>
        <taxon>Harpellomycetes</taxon>
        <taxon>Harpellales</taxon>
        <taxon>Legeriomycetaceae</taxon>
        <taxon>Smittium</taxon>
    </lineage>
</organism>
<keyword evidence="5 14" id="KW-0444">Lipid biosynthesis</keyword>
<evidence type="ECO:0000256" key="6">
    <source>
        <dbReference type="ARBA" id="ARBA00022692"/>
    </source>
</evidence>
<comment type="caution">
    <text evidence="15">The sequence shown here is derived from an EMBL/GenBank/DDBJ whole genome shotgun (WGS) entry which is preliminary data.</text>
</comment>
<dbReference type="GO" id="GO:0030148">
    <property type="term" value="P:sphingolipid biosynthetic process"/>
    <property type="evidence" value="ECO:0007669"/>
    <property type="project" value="TreeGrafter"/>
</dbReference>
<evidence type="ECO:0000313" key="16">
    <source>
        <dbReference type="Proteomes" id="UP000245383"/>
    </source>
</evidence>
<evidence type="ECO:0000256" key="3">
    <source>
        <dbReference type="ARBA" id="ARBA00007811"/>
    </source>
</evidence>
<evidence type="ECO:0000256" key="8">
    <source>
        <dbReference type="ARBA" id="ARBA00022989"/>
    </source>
</evidence>
<evidence type="ECO:0000256" key="5">
    <source>
        <dbReference type="ARBA" id="ARBA00022516"/>
    </source>
</evidence>
<keyword evidence="11 14" id="KW-0275">Fatty acid biosynthesis</keyword>
<dbReference type="EMBL" id="MBFR01000038">
    <property type="protein sequence ID" value="PVU96218.1"/>
    <property type="molecule type" value="Genomic_DNA"/>
</dbReference>
<evidence type="ECO:0000256" key="13">
    <source>
        <dbReference type="ARBA" id="ARBA00036671"/>
    </source>
</evidence>
<dbReference type="GO" id="GO:0005789">
    <property type="term" value="C:endoplasmic reticulum membrane"/>
    <property type="evidence" value="ECO:0007669"/>
    <property type="project" value="UniProtKB-SubCell"/>
</dbReference>
<comment type="subcellular location">
    <subcellularLocation>
        <location evidence="14">Endoplasmic reticulum membrane</location>
        <topology evidence="14">Multi-pass membrane protein</topology>
    </subcellularLocation>
    <subcellularLocation>
        <location evidence="1">Membrane</location>
        <topology evidence="1">Multi-pass membrane protein</topology>
    </subcellularLocation>
</comment>
<evidence type="ECO:0000256" key="12">
    <source>
        <dbReference type="ARBA" id="ARBA00023239"/>
    </source>
</evidence>
<dbReference type="STRING" id="133385.A0A2T9YV54"/>
<evidence type="ECO:0000256" key="10">
    <source>
        <dbReference type="ARBA" id="ARBA00023136"/>
    </source>
</evidence>
<gene>
    <name evidence="15" type="ORF">BB561_001316</name>
</gene>
<evidence type="ECO:0000256" key="9">
    <source>
        <dbReference type="ARBA" id="ARBA00023098"/>
    </source>
</evidence>
<dbReference type="Proteomes" id="UP000245383">
    <property type="component" value="Unassembled WGS sequence"/>
</dbReference>
<keyword evidence="12 14" id="KW-0456">Lyase</keyword>
<keyword evidence="7 14" id="KW-0276">Fatty acid metabolism</keyword>
<comment type="catalytic activity">
    <reaction evidence="13 14">
        <text>a very-long-chain (3R)-3-hydroxyacyl-CoA = a very-long-chain (2E)-enoyl-CoA + H2O</text>
        <dbReference type="Rhea" id="RHEA:45812"/>
        <dbReference type="ChEBI" id="CHEBI:15377"/>
        <dbReference type="ChEBI" id="CHEBI:83728"/>
        <dbReference type="ChEBI" id="CHEBI:85440"/>
        <dbReference type="EC" id="4.2.1.134"/>
    </reaction>
</comment>
<dbReference type="EC" id="4.2.1.134" evidence="4 14"/>
<sequence length="228" mass="25912">MSKGQPSSLVKNYLIAYNILSAVAWGYILLSSIVHFTSGNHYTTLFERIGSNLAIIQTMASMEIAHSALGFVSSGVVTTASQVFSRLFLVWTIEYLFPQDIVTKCFGFTVMVFAWSITECIRYPYYALSLLDIDFYPILWARYSLFYVLYPMGVWGEISQVIRSLDLAYQKSQNMYYFLVFMMVIYLPSFNSLYRYMVKQRAKYIGAPSAQPAKSAAASSKSTKAKKL</sequence>
<evidence type="ECO:0000256" key="4">
    <source>
        <dbReference type="ARBA" id="ARBA00013122"/>
    </source>
</evidence>
<dbReference type="GO" id="GO:0042761">
    <property type="term" value="P:very long-chain fatty acid biosynthetic process"/>
    <property type="evidence" value="ECO:0007669"/>
    <property type="project" value="TreeGrafter"/>
</dbReference>
<dbReference type="PANTHER" id="PTHR11035">
    <property type="entry name" value="VERY-LONG-CHAIN (3R)-3-HYDROXYACYL-COA DEHYDRATASE"/>
    <property type="match status" value="1"/>
</dbReference>